<dbReference type="RefSeq" id="WP_107272094.1">
    <property type="nucleotide sequence ID" value="NZ_PYMA01000007.1"/>
</dbReference>
<evidence type="ECO:0000256" key="1">
    <source>
        <dbReference type="ARBA" id="ARBA00022679"/>
    </source>
</evidence>
<reference evidence="3 4" key="1">
    <citation type="submission" date="2018-01" db="EMBL/GenBank/DDBJ databases">
        <title>Whole genome sequencing of Histamine producing bacteria.</title>
        <authorList>
            <person name="Butler K."/>
        </authorList>
    </citation>
    <scope>NUCLEOTIDE SEQUENCE [LARGE SCALE GENOMIC DNA]</scope>
    <source>
        <strain evidence="3 4">DSM 100436</strain>
    </source>
</reference>
<dbReference type="Proteomes" id="UP000241771">
    <property type="component" value="Unassembled WGS sequence"/>
</dbReference>
<feature type="domain" description="Glycosyl transferase CAP10" evidence="2">
    <location>
        <begin position="107"/>
        <end position="308"/>
    </location>
</feature>
<protein>
    <submittedName>
        <fullName evidence="3">Lipopolysaccharide A protein</fullName>
    </submittedName>
</protein>
<dbReference type="PANTHER" id="PTHR12203">
    <property type="entry name" value="KDEL LYS-ASP-GLU-LEU CONTAINING - RELATED"/>
    <property type="match status" value="1"/>
</dbReference>
<keyword evidence="1" id="KW-0808">Transferase</keyword>
<dbReference type="Pfam" id="PF05686">
    <property type="entry name" value="Glyco_transf_90"/>
    <property type="match status" value="1"/>
</dbReference>
<dbReference type="PANTHER" id="PTHR12203:SF35">
    <property type="entry name" value="PROTEIN O-GLUCOSYLTRANSFERASE 1"/>
    <property type="match status" value="1"/>
</dbReference>
<dbReference type="InterPro" id="IPR006598">
    <property type="entry name" value="CAP10"/>
</dbReference>
<dbReference type="SMART" id="SM00672">
    <property type="entry name" value="CAP10"/>
    <property type="match status" value="1"/>
</dbReference>
<organism evidence="3 4">
    <name type="scientific">Photobacterium sanctipauli</name>
    <dbReference type="NCBI Taxonomy" id="1342794"/>
    <lineage>
        <taxon>Bacteria</taxon>
        <taxon>Pseudomonadati</taxon>
        <taxon>Pseudomonadota</taxon>
        <taxon>Gammaproteobacteria</taxon>
        <taxon>Vibrionales</taxon>
        <taxon>Vibrionaceae</taxon>
        <taxon>Photobacterium</taxon>
    </lineage>
</organism>
<dbReference type="AlphaFoldDB" id="A0A2T3NT29"/>
<dbReference type="EMBL" id="PYMA01000007">
    <property type="protein sequence ID" value="PSW19397.1"/>
    <property type="molecule type" value="Genomic_DNA"/>
</dbReference>
<proteinExistence type="predicted"/>
<evidence type="ECO:0000313" key="3">
    <source>
        <dbReference type="EMBL" id="PSW19397.1"/>
    </source>
</evidence>
<keyword evidence="4" id="KW-1185">Reference proteome</keyword>
<evidence type="ECO:0000259" key="2">
    <source>
        <dbReference type="SMART" id="SM00672"/>
    </source>
</evidence>
<gene>
    <name evidence="3" type="ORF">C9I98_13000</name>
</gene>
<evidence type="ECO:0000313" key="4">
    <source>
        <dbReference type="Proteomes" id="UP000241771"/>
    </source>
</evidence>
<comment type="caution">
    <text evidence="3">The sequence shown here is derived from an EMBL/GenBank/DDBJ whole genome shotgun (WGS) entry which is preliminary data.</text>
</comment>
<accession>A0A2T3NT29</accession>
<dbReference type="InterPro" id="IPR051091">
    <property type="entry name" value="O-Glucosyltr/Glycosyltrsf_90"/>
</dbReference>
<dbReference type="GO" id="GO:0016740">
    <property type="term" value="F:transferase activity"/>
    <property type="evidence" value="ECO:0007669"/>
    <property type="project" value="UniProtKB-KW"/>
</dbReference>
<name>A0A2T3NT29_9GAMM</name>
<sequence>METKHKNNKLKYYCTNVLRELLPAAYYQSKLTSKLNKLDEFDSHYIQQRVNYYLKHSAPFALPDEKSVAIKDFKKNKQSAYYYDLKEFLVYFQNHLRVAYRFGDDTNVETYPFLVKARPINANNVNAVLFKLNKVRHFNFINDPVPFTSKKEMMVWRGGAYRPHRRKFIEKFYNHPMCNVGQTNKPAENVPWQKDFMSIEEQLQYKFILCIEGNDVATNLKWAMSSNSLCVMPKPKYETWFMEGTLKAGVHYIEVADDYSDLEEKLSYYIAHTQKAQKIITNANEYVAQFKNKEREDLISFLVLKKYFELSDQVL</sequence>